<proteinExistence type="predicted"/>
<evidence type="ECO:0000313" key="4">
    <source>
        <dbReference type="Proteomes" id="UP000813385"/>
    </source>
</evidence>
<keyword evidence="2" id="KW-1133">Transmembrane helix</keyword>
<protein>
    <submittedName>
        <fullName evidence="3">Uncharacterized protein</fullName>
    </submittedName>
</protein>
<dbReference type="OrthoDB" id="3599804at2759"/>
<name>A0A8K0TD70_9PEZI</name>
<dbReference type="AlphaFoldDB" id="A0A8K0TD70"/>
<keyword evidence="2" id="KW-0812">Transmembrane</keyword>
<comment type="caution">
    <text evidence="3">The sequence shown here is derived from an EMBL/GenBank/DDBJ whole genome shotgun (WGS) entry which is preliminary data.</text>
</comment>
<keyword evidence="4" id="KW-1185">Reference proteome</keyword>
<feature type="compositionally biased region" description="Polar residues" evidence="1">
    <location>
        <begin position="10"/>
        <end position="20"/>
    </location>
</feature>
<reference evidence="3" key="1">
    <citation type="journal article" date="2021" name="Nat. Commun.">
        <title>Genetic determinants of endophytism in the Arabidopsis root mycobiome.</title>
        <authorList>
            <person name="Mesny F."/>
            <person name="Miyauchi S."/>
            <person name="Thiergart T."/>
            <person name="Pickel B."/>
            <person name="Atanasova L."/>
            <person name="Karlsson M."/>
            <person name="Huettel B."/>
            <person name="Barry K.W."/>
            <person name="Haridas S."/>
            <person name="Chen C."/>
            <person name="Bauer D."/>
            <person name="Andreopoulos W."/>
            <person name="Pangilinan J."/>
            <person name="LaButti K."/>
            <person name="Riley R."/>
            <person name="Lipzen A."/>
            <person name="Clum A."/>
            <person name="Drula E."/>
            <person name="Henrissat B."/>
            <person name="Kohler A."/>
            <person name="Grigoriev I.V."/>
            <person name="Martin F.M."/>
            <person name="Hacquard S."/>
        </authorList>
    </citation>
    <scope>NUCLEOTIDE SEQUENCE</scope>
    <source>
        <strain evidence="3">MPI-CAGE-AT-0016</strain>
    </source>
</reference>
<dbReference type="Proteomes" id="UP000813385">
    <property type="component" value="Unassembled WGS sequence"/>
</dbReference>
<gene>
    <name evidence="3" type="ORF">B0T11DRAFT_98445</name>
</gene>
<evidence type="ECO:0000256" key="2">
    <source>
        <dbReference type="SAM" id="Phobius"/>
    </source>
</evidence>
<dbReference type="EMBL" id="JAGPXD010000004">
    <property type="protein sequence ID" value="KAH7357976.1"/>
    <property type="molecule type" value="Genomic_DNA"/>
</dbReference>
<organism evidence="3 4">
    <name type="scientific">Plectosphaerella cucumerina</name>
    <dbReference type="NCBI Taxonomy" id="40658"/>
    <lineage>
        <taxon>Eukaryota</taxon>
        <taxon>Fungi</taxon>
        <taxon>Dikarya</taxon>
        <taxon>Ascomycota</taxon>
        <taxon>Pezizomycotina</taxon>
        <taxon>Sordariomycetes</taxon>
        <taxon>Hypocreomycetidae</taxon>
        <taxon>Glomerellales</taxon>
        <taxon>Plectosphaerellaceae</taxon>
        <taxon>Plectosphaerella</taxon>
    </lineage>
</organism>
<feature type="region of interest" description="Disordered" evidence="1">
    <location>
        <begin position="1"/>
        <end position="55"/>
    </location>
</feature>
<keyword evidence="2" id="KW-0472">Membrane</keyword>
<evidence type="ECO:0000256" key="1">
    <source>
        <dbReference type="SAM" id="MobiDB-lite"/>
    </source>
</evidence>
<feature type="transmembrane region" description="Helical" evidence="2">
    <location>
        <begin position="155"/>
        <end position="179"/>
    </location>
</feature>
<feature type="transmembrane region" description="Helical" evidence="2">
    <location>
        <begin position="111"/>
        <end position="135"/>
    </location>
</feature>
<feature type="transmembrane region" description="Helical" evidence="2">
    <location>
        <begin position="185"/>
        <end position="206"/>
    </location>
</feature>
<sequence>MAQANGGQQGPETMQATPLTASIKPTHPPADAAASENQQPNPQSRPPPPLRDSSHHAETSLEAYQFFIVTMITISIFGASTFTVIAGEMTDPATIWAPDPPPSTLPSVRRFLAAAWLCFSLVIAIAGYSSSVMVIMRHRAERQLDTTWHKRWEPLGLLTSAVLHILIVTAFLLLSLSLVAYVGAFGWFIVACACAALVFAVGLVIVQYQDSKRSQMA</sequence>
<evidence type="ECO:0000313" key="3">
    <source>
        <dbReference type="EMBL" id="KAH7357976.1"/>
    </source>
</evidence>
<feature type="transmembrane region" description="Helical" evidence="2">
    <location>
        <begin position="63"/>
        <end position="86"/>
    </location>
</feature>
<accession>A0A8K0TD70</accession>